<sequence>MAEMHLAEPLAQEAKEGRFGFQVDNTIGGTPQPNTWTAQGGTDAWVEFFREKRIGFQVGLAADARMRKQWQATLDATNGLADLFEGIDVRPSVLHGDLWSGNIASADSKPCIIDPAVYYGHHEAEWGMAWCSSFSPAFWKAYRELIPKDEGFDRRFALYEAYHKLNHYNLFGGSYYNQALSLLSDVESS</sequence>
<accession>A0A7S3BCL9</accession>
<dbReference type="AlphaFoldDB" id="A0A7S3BCL9"/>
<dbReference type="SUPFAM" id="SSF56112">
    <property type="entry name" value="Protein kinase-like (PK-like)"/>
    <property type="match status" value="1"/>
</dbReference>
<dbReference type="EC" id="2.7.1.172" evidence="1"/>
<organism evidence="3">
    <name type="scientific">Haptolina ericina</name>
    <dbReference type="NCBI Taxonomy" id="156174"/>
    <lineage>
        <taxon>Eukaryota</taxon>
        <taxon>Haptista</taxon>
        <taxon>Haptophyta</taxon>
        <taxon>Prymnesiophyceae</taxon>
        <taxon>Prymnesiales</taxon>
        <taxon>Prymnesiaceae</taxon>
        <taxon>Haptolina</taxon>
    </lineage>
</organism>
<evidence type="ECO:0000256" key="1">
    <source>
        <dbReference type="ARBA" id="ARBA00011961"/>
    </source>
</evidence>
<dbReference type="PANTHER" id="PTHR12149">
    <property type="entry name" value="FRUCTOSAMINE 3 KINASE-RELATED PROTEIN"/>
    <property type="match status" value="1"/>
</dbReference>
<dbReference type="Gene3D" id="3.90.1200.10">
    <property type="match status" value="1"/>
</dbReference>
<evidence type="ECO:0000256" key="2">
    <source>
        <dbReference type="ARBA" id="ARBA00048655"/>
    </source>
</evidence>
<dbReference type="PANTHER" id="PTHR12149:SF8">
    <property type="entry name" value="PROTEIN-RIBULOSAMINE 3-KINASE"/>
    <property type="match status" value="1"/>
</dbReference>
<dbReference type="InterPro" id="IPR016477">
    <property type="entry name" value="Fructo-/Ketosamine-3-kinase"/>
</dbReference>
<name>A0A7S3BCL9_9EUKA</name>
<dbReference type="Pfam" id="PF03881">
    <property type="entry name" value="Fructosamin_kin"/>
    <property type="match status" value="1"/>
</dbReference>
<dbReference type="GO" id="GO:0102193">
    <property type="term" value="F:protein-ribulosamine 3-kinase activity"/>
    <property type="evidence" value="ECO:0007669"/>
    <property type="project" value="UniProtKB-EC"/>
</dbReference>
<protein>
    <recommendedName>
        <fullName evidence="1">protein-ribulosamine 3-kinase</fullName>
        <ecNumber evidence="1">2.7.1.172</ecNumber>
    </recommendedName>
</protein>
<dbReference type="EMBL" id="HBHX01049560">
    <property type="protein sequence ID" value="CAE0128978.1"/>
    <property type="molecule type" value="Transcribed_RNA"/>
</dbReference>
<gene>
    <name evidence="3" type="ORF">HERI1096_LOCUS27386</name>
</gene>
<dbReference type="InterPro" id="IPR011009">
    <property type="entry name" value="Kinase-like_dom_sf"/>
</dbReference>
<evidence type="ECO:0000313" key="3">
    <source>
        <dbReference type="EMBL" id="CAE0128978.1"/>
    </source>
</evidence>
<reference evidence="3" key="1">
    <citation type="submission" date="2021-01" db="EMBL/GenBank/DDBJ databases">
        <authorList>
            <person name="Corre E."/>
            <person name="Pelletier E."/>
            <person name="Niang G."/>
            <person name="Scheremetjew M."/>
            <person name="Finn R."/>
            <person name="Kale V."/>
            <person name="Holt S."/>
            <person name="Cochrane G."/>
            <person name="Meng A."/>
            <person name="Brown T."/>
            <person name="Cohen L."/>
        </authorList>
    </citation>
    <scope>NUCLEOTIDE SEQUENCE</scope>
    <source>
        <strain evidence="3">CCMP281</strain>
    </source>
</reference>
<proteinExistence type="predicted"/>
<comment type="catalytic activity">
    <reaction evidence="2">
        <text>N(6)-D-ribulosyl-L-lysyl-[protein] + ATP = N(6)-(3-O-phospho-D-ribulosyl)-L-lysyl-[protein] + ADP + H(+)</text>
        <dbReference type="Rhea" id="RHEA:48432"/>
        <dbReference type="Rhea" id="RHEA-COMP:12103"/>
        <dbReference type="Rhea" id="RHEA-COMP:12104"/>
        <dbReference type="ChEBI" id="CHEBI:15378"/>
        <dbReference type="ChEBI" id="CHEBI:30616"/>
        <dbReference type="ChEBI" id="CHEBI:90418"/>
        <dbReference type="ChEBI" id="CHEBI:90420"/>
        <dbReference type="ChEBI" id="CHEBI:456216"/>
        <dbReference type="EC" id="2.7.1.172"/>
    </reaction>
    <physiologicalReaction direction="left-to-right" evidence="2">
        <dbReference type="Rhea" id="RHEA:48433"/>
    </physiologicalReaction>
</comment>